<protein>
    <recommendedName>
        <fullName evidence="5">LPXTG-motif cell wall-anchored protein</fullName>
    </recommendedName>
</protein>
<gene>
    <name evidence="3" type="ORF">GCM10009759_14500</name>
</gene>
<organism evidence="3 4">
    <name type="scientific">Kitasatospora saccharophila</name>
    <dbReference type="NCBI Taxonomy" id="407973"/>
    <lineage>
        <taxon>Bacteria</taxon>
        <taxon>Bacillati</taxon>
        <taxon>Actinomycetota</taxon>
        <taxon>Actinomycetes</taxon>
        <taxon>Kitasatosporales</taxon>
        <taxon>Streptomycetaceae</taxon>
        <taxon>Kitasatospora</taxon>
    </lineage>
</organism>
<evidence type="ECO:0000313" key="4">
    <source>
        <dbReference type="Proteomes" id="UP001500897"/>
    </source>
</evidence>
<dbReference type="RefSeq" id="WP_344550992.1">
    <property type="nucleotide sequence ID" value="NZ_BAAANS010000007.1"/>
</dbReference>
<accession>A0ABN2WEN2</accession>
<evidence type="ECO:0008006" key="5">
    <source>
        <dbReference type="Google" id="ProtNLM"/>
    </source>
</evidence>
<keyword evidence="2" id="KW-0732">Signal</keyword>
<keyword evidence="4" id="KW-1185">Reference proteome</keyword>
<feature type="region of interest" description="Disordered" evidence="1">
    <location>
        <begin position="109"/>
        <end position="174"/>
    </location>
</feature>
<evidence type="ECO:0000256" key="1">
    <source>
        <dbReference type="SAM" id="MobiDB-lite"/>
    </source>
</evidence>
<name>A0ABN2WEN2_9ACTN</name>
<dbReference type="EMBL" id="BAAANS010000007">
    <property type="protein sequence ID" value="GAA2090714.1"/>
    <property type="molecule type" value="Genomic_DNA"/>
</dbReference>
<feature type="compositionally biased region" description="Gly residues" evidence="1">
    <location>
        <begin position="140"/>
        <end position="159"/>
    </location>
</feature>
<sequence>MTSPPRGVLRCGAAALLFLSGAALAAPAAAAVPAFGDLVPAAGSYPVSEGTLAATTQTTDLVPGGGVTVTGGGYQPGGTIELTLHSTPVALGKATADGSGSFTTTVTLPADTTPGTHTIQATGPDARGGTRVDSLTVEVNGGGSSSDGNGGGNGGGRGGGKGHDGKGGRHLADTGGAATASVGWSGGETAGVAAAGLALVAGAALTGRRMYRRSRG</sequence>
<comment type="caution">
    <text evidence="3">The sequence shown here is derived from an EMBL/GenBank/DDBJ whole genome shotgun (WGS) entry which is preliminary data.</text>
</comment>
<feature type="compositionally biased region" description="Basic and acidic residues" evidence="1">
    <location>
        <begin position="161"/>
        <end position="172"/>
    </location>
</feature>
<evidence type="ECO:0000313" key="3">
    <source>
        <dbReference type="EMBL" id="GAA2090714.1"/>
    </source>
</evidence>
<reference evidence="3 4" key="1">
    <citation type="journal article" date="2019" name="Int. J. Syst. Evol. Microbiol.">
        <title>The Global Catalogue of Microorganisms (GCM) 10K type strain sequencing project: providing services to taxonomists for standard genome sequencing and annotation.</title>
        <authorList>
            <consortium name="The Broad Institute Genomics Platform"/>
            <consortium name="The Broad Institute Genome Sequencing Center for Infectious Disease"/>
            <person name="Wu L."/>
            <person name="Ma J."/>
        </authorList>
    </citation>
    <scope>NUCLEOTIDE SEQUENCE [LARGE SCALE GENOMIC DNA]</scope>
    <source>
        <strain evidence="3 4">JCM 14559</strain>
    </source>
</reference>
<feature type="signal peptide" evidence="2">
    <location>
        <begin position="1"/>
        <end position="25"/>
    </location>
</feature>
<feature type="chain" id="PRO_5046254543" description="LPXTG-motif cell wall-anchored protein" evidence="2">
    <location>
        <begin position="26"/>
        <end position="216"/>
    </location>
</feature>
<evidence type="ECO:0000256" key="2">
    <source>
        <dbReference type="SAM" id="SignalP"/>
    </source>
</evidence>
<dbReference type="PROSITE" id="PS51318">
    <property type="entry name" value="TAT"/>
    <property type="match status" value="1"/>
</dbReference>
<proteinExistence type="predicted"/>
<dbReference type="Proteomes" id="UP001500897">
    <property type="component" value="Unassembled WGS sequence"/>
</dbReference>
<dbReference type="InterPro" id="IPR006311">
    <property type="entry name" value="TAT_signal"/>
</dbReference>